<dbReference type="Proteomes" id="UP000248646">
    <property type="component" value="Unassembled WGS sequence"/>
</dbReference>
<dbReference type="EMBL" id="QKZI01000009">
    <property type="protein sequence ID" value="PZX02885.1"/>
    <property type="molecule type" value="Genomic_DNA"/>
</dbReference>
<comment type="caution">
    <text evidence="1">The sequence shown here is derived from an EMBL/GenBank/DDBJ whole genome shotgun (WGS) entry which is preliminary data.</text>
</comment>
<keyword evidence="2" id="KW-1185">Reference proteome</keyword>
<name>A0A2W7MDR0_9BACI</name>
<dbReference type="OrthoDB" id="306887at2"/>
<dbReference type="AlphaFoldDB" id="A0A2W7MDR0"/>
<reference evidence="1 2" key="1">
    <citation type="submission" date="2018-06" db="EMBL/GenBank/DDBJ databases">
        <title>Genomic Encyclopedia of Type Strains, Phase IV (KMG-IV): sequencing the most valuable type-strain genomes for metagenomic binning, comparative biology and taxonomic classification.</title>
        <authorList>
            <person name="Goeker M."/>
        </authorList>
    </citation>
    <scope>NUCLEOTIDE SEQUENCE [LARGE SCALE GENOMIC DNA]</scope>
    <source>
        <strain evidence="1 2">DSM 5</strain>
    </source>
</reference>
<evidence type="ECO:0000313" key="2">
    <source>
        <dbReference type="Proteomes" id="UP000248646"/>
    </source>
</evidence>
<dbReference type="RefSeq" id="WP_111440708.1">
    <property type="nucleotide sequence ID" value="NZ_QKZI01000009.1"/>
</dbReference>
<evidence type="ECO:0000313" key="1">
    <source>
        <dbReference type="EMBL" id="PZX02885.1"/>
    </source>
</evidence>
<proteinExistence type="predicted"/>
<gene>
    <name evidence="1" type="ORF">C7437_10930</name>
</gene>
<accession>A0A2W7MDR0</accession>
<sequence>MTNKNDSGSFEIIMSNVLKLPGIKVDRKEFLAKSFSNYVSSDILSKVLDKGPVEANVDIAKSGRGVCIFSYCNGNRPFK</sequence>
<protein>
    <submittedName>
        <fullName evidence="1">Uncharacterized protein</fullName>
    </submittedName>
</protein>
<organism evidence="1 2">
    <name type="scientific">Psychrobacillus insolitus</name>
    <dbReference type="NCBI Taxonomy" id="1461"/>
    <lineage>
        <taxon>Bacteria</taxon>
        <taxon>Bacillati</taxon>
        <taxon>Bacillota</taxon>
        <taxon>Bacilli</taxon>
        <taxon>Bacillales</taxon>
        <taxon>Bacillaceae</taxon>
        <taxon>Psychrobacillus</taxon>
    </lineage>
</organism>